<dbReference type="AlphaFoldDB" id="A0A4Q9N6J9"/>
<name>A0A4Q9N6J9_9APHY</name>
<organism evidence="1">
    <name type="scientific">Dichomitus squalens</name>
    <dbReference type="NCBI Taxonomy" id="114155"/>
    <lineage>
        <taxon>Eukaryota</taxon>
        <taxon>Fungi</taxon>
        <taxon>Dikarya</taxon>
        <taxon>Basidiomycota</taxon>
        <taxon>Agaricomycotina</taxon>
        <taxon>Agaricomycetes</taxon>
        <taxon>Polyporales</taxon>
        <taxon>Polyporaceae</taxon>
        <taxon>Dichomitus</taxon>
    </lineage>
</organism>
<dbReference type="Proteomes" id="UP000292957">
    <property type="component" value="Unassembled WGS sequence"/>
</dbReference>
<dbReference type="EMBL" id="ML143386">
    <property type="protein sequence ID" value="TBU35875.1"/>
    <property type="molecule type" value="Genomic_DNA"/>
</dbReference>
<proteinExistence type="predicted"/>
<gene>
    <name evidence="1" type="ORF">BD311DRAFT_744770</name>
</gene>
<evidence type="ECO:0000313" key="1">
    <source>
        <dbReference type="EMBL" id="TBU35875.1"/>
    </source>
</evidence>
<accession>A0A4Q9N6J9</accession>
<protein>
    <submittedName>
        <fullName evidence="1">Uncharacterized protein</fullName>
    </submittedName>
</protein>
<sequence>MAVMLVRLRTMIPCRRLRWSTPTCLSRSVVWRWRMNIVSHSSRTPTARVLSIPAWFLLRLVLDTHCVVTSSLFEARMVAIRKQNMPSTTPDLRTRMTPTARRQIPHSTPPHQLLHPRQPLLMYIPGWDPRRCILMP</sequence>
<reference evidence="1" key="1">
    <citation type="submission" date="2019-01" db="EMBL/GenBank/DDBJ databases">
        <title>Draft genome sequences of three monokaryotic isolates of the white-rot basidiomycete fungus Dichomitus squalens.</title>
        <authorList>
            <consortium name="DOE Joint Genome Institute"/>
            <person name="Lopez S.C."/>
            <person name="Andreopoulos B."/>
            <person name="Pangilinan J."/>
            <person name="Lipzen A."/>
            <person name="Riley R."/>
            <person name="Ahrendt S."/>
            <person name="Ng V."/>
            <person name="Barry K."/>
            <person name="Daum C."/>
            <person name="Grigoriev I.V."/>
            <person name="Hilden K.S."/>
            <person name="Makela M.R."/>
            <person name="de Vries R.P."/>
        </authorList>
    </citation>
    <scope>NUCLEOTIDE SEQUENCE [LARGE SCALE GENOMIC DNA]</scope>
    <source>
        <strain evidence="1">OM18370.1</strain>
    </source>
</reference>